<dbReference type="Gene3D" id="3.20.20.210">
    <property type="match status" value="1"/>
</dbReference>
<sequence length="348" mass="38986">MTSNVHTPTGVLLVGSIPLSSTDKVFTKICSALRDRLYSIPDGETGIRGNYIGWELDCFPKEAIRYFLGGIDPPPGHLGFTLESIKPSQYDTAALDSYKRFTELRAQGIIPQGIRFQVCLPSPLNCILGHTRPELYAELEPLYERRLLDALANILKGIPAQDLAIQWDLCFEIATLELDRGNIPDDPFQTRAHFTPVLEGVLDRLERICADIPVQVPVGFHICYADLDHKHFLPPKDLGLCVELANGILRRFESKQRPVQWIHVPVPKDRDDIAYFESLSRLKIGEETRLFLGLVHANDEEGTRRRIRAAQSIITRPFGVATECGMGRTPAEELDSILHISKAVTDPV</sequence>
<comment type="caution">
    <text evidence="1">The sequence shown here is derived from an EMBL/GenBank/DDBJ whole genome shotgun (WGS) entry which is preliminary data.</text>
</comment>
<reference evidence="1 2" key="1">
    <citation type="submission" date="2024-07" db="EMBL/GenBank/DDBJ databases">
        <title>Section-level genome sequencing and comparative genomics of Aspergillus sections Usti and Cavernicolus.</title>
        <authorList>
            <consortium name="Lawrence Berkeley National Laboratory"/>
            <person name="Nybo J.L."/>
            <person name="Vesth T.C."/>
            <person name="Theobald S."/>
            <person name="Frisvad J.C."/>
            <person name="Larsen T.O."/>
            <person name="Kjaerboelling I."/>
            <person name="Rothschild-Mancinelli K."/>
            <person name="Lyhne E.K."/>
            <person name="Kogle M.E."/>
            <person name="Barry K."/>
            <person name="Clum A."/>
            <person name="Na H."/>
            <person name="Ledsgaard L."/>
            <person name="Lin J."/>
            <person name="Lipzen A."/>
            <person name="Kuo A."/>
            <person name="Riley R."/>
            <person name="Mondo S."/>
            <person name="Labutti K."/>
            <person name="Haridas S."/>
            <person name="Pangalinan J."/>
            <person name="Salamov A.A."/>
            <person name="Simmons B.A."/>
            <person name="Magnuson J.K."/>
            <person name="Chen J."/>
            <person name="Drula E."/>
            <person name="Henrissat B."/>
            <person name="Wiebenga A."/>
            <person name="Lubbers R.J."/>
            <person name="Gomes A.C."/>
            <person name="Makela M.R."/>
            <person name="Stajich J."/>
            <person name="Grigoriev I.V."/>
            <person name="Mortensen U.H."/>
            <person name="De Vries R.P."/>
            <person name="Baker S.E."/>
            <person name="Andersen M.R."/>
        </authorList>
    </citation>
    <scope>NUCLEOTIDE SEQUENCE [LARGE SCALE GENOMIC DNA]</scope>
    <source>
        <strain evidence="1 2">CBS 123904</strain>
    </source>
</reference>
<dbReference type="SUPFAM" id="SSF51726">
    <property type="entry name" value="UROD/MetE-like"/>
    <property type="match status" value="1"/>
</dbReference>
<organism evidence="1 2">
    <name type="scientific">Aspergillus pseudoustus</name>
    <dbReference type="NCBI Taxonomy" id="1810923"/>
    <lineage>
        <taxon>Eukaryota</taxon>
        <taxon>Fungi</taxon>
        <taxon>Dikarya</taxon>
        <taxon>Ascomycota</taxon>
        <taxon>Pezizomycotina</taxon>
        <taxon>Eurotiomycetes</taxon>
        <taxon>Eurotiomycetidae</taxon>
        <taxon>Eurotiales</taxon>
        <taxon>Aspergillaceae</taxon>
        <taxon>Aspergillus</taxon>
        <taxon>Aspergillus subgen. Nidulantes</taxon>
    </lineage>
</organism>
<gene>
    <name evidence="1" type="ORF">BJY01DRAFT_258199</name>
</gene>
<evidence type="ECO:0000313" key="2">
    <source>
        <dbReference type="Proteomes" id="UP001610446"/>
    </source>
</evidence>
<accession>A0ABR4JD50</accession>
<name>A0ABR4JD50_9EURO</name>
<dbReference type="EMBL" id="JBFXLU010000152">
    <property type="protein sequence ID" value="KAL2837955.1"/>
    <property type="molecule type" value="Genomic_DNA"/>
</dbReference>
<dbReference type="InterPro" id="IPR038071">
    <property type="entry name" value="UROD/MetE-like_sf"/>
</dbReference>
<evidence type="ECO:0000313" key="1">
    <source>
        <dbReference type="EMBL" id="KAL2837955.1"/>
    </source>
</evidence>
<keyword evidence="2" id="KW-1185">Reference proteome</keyword>
<dbReference type="Proteomes" id="UP001610446">
    <property type="component" value="Unassembled WGS sequence"/>
</dbReference>
<proteinExistence type="predicted"/>
<protein>
    <recommendedName>
        <fullName evidence="3">Cobalamin-independent methionine synthase MetE C-terminal/archaeal domain-containing protein</fullName>
    </recommendedName>
</protein>
<evidence type="ECO:0008006" key="3">
    <source>
        <dbReference type="Google" id="ProtNLM"/>
    </source>
</evidence>